<keyword evidence="1" id="KW-0812">Transmembrane</keyword>
<organism evidence="2 3">
    <name type="scientific">Phaseolus coccineus</name>
    <name type="common">Scarlet runner bean</name>
    <name type="synonym">Phaseolus multiflorus</name>
    <dbReference type="NCBI Taxonomy" id="3886"/>
    <lineage>
        <taxon>Eukaryota</taxon>
        <taxon>Viridiplantae</taxon>
        <taxon>Streptophyta</taxon>
        <taxon>Embryophyta</taxon>
        <taxon>Tracheophyta</taxon>
        <taxon>Spermatophyta</taxon>
        <taxon>Magnoliopsida</taxon>
        <taxon>eudicotyledons</taxon>
        <taxon>Gunneridae</taxon>
        <taxon>Pentapetalae</taxon>
        <taxon>rosids</taxon>
        <taxon>fabids</taxon>
        <taxon>Fabales</taxon>
        <taxon>Fabaceae</taxon>
        <taxon>Papilionoideae</taxon>
        <taxon>50 kb inversion clade</taxon>
        <taxon>NPAAA clade</taxon>
        <taxon>indigoferoid/millettioid clade</taxon>
        <taxon>Phaseoleae</taxon>
        <taxon>Phaseolus</taxon>
    </lineage>
</organism>
<feature type="transmembrane region" description="Helical" evidence="1">
    <location>
        <begin position="12"/>
        <end position="31"/>
    </location>
</feature>
<evidence type="ECO:0000256" key="1">
    <source>
        <dbReference type="SAM" id="Phobius"/>
    </source>
</evidence>
<accession>A0AAN9MDF9</accession>
<feature type="transmembrane region" description="Helical" evidence="1">
    <location>
        <begin position="51"/>
        <end position="71"/>
    </location>
</feature>
<sequence length="113" mass="12248">MLEATRLHMPMGLLCVSAYESALFRFILVNSPPTNVVQKHEHFCLVPSRVVVVQSVMLSAGCAIGYSYILTLTDSSSKIKKGTRGDANVLKATLLAAVPAIIDRIRYGVVNKA</sequence>
<gene>
    <name evidence="2" type="ORF">VNO80_17844</name>
</gene>
<keyword evidence="1" id="KW-1133">Transmembrane helix</keyword>
<dbReference type="EMBL" id="JAYMYR010000007">
    <property type="protein sequence ID" value="KAK7352422.1"/>
    <property type="molecule type" value="Genomic_DNA"/>
</dbReference>
<evidence type="ECO:0000313" key="3">
    <source>
        <dbReference type="Proteomes" id="UP001374584"/>
    </source>
</evidence>
<proteinExistence type="predicted"/>
<name>A0AAN9MDF9_PHACN</name>
<dbReference type="AlphaFoldDB" id="A0AAN9MDF9"/>
<evidence type="ECO:0000313" key="2">
    <source>
        <dbReference type="EMBL" id="KAK7352422.1"/>
    </source>
</evidence>
<keyword evidence="3" id="KW-1185">Reference proteome</keyword>
<dbReference type="Proteomes" id="UP001374584">
    <property type="component" value="Unassembled WGS sequence"/>
</dbReference>
<reference evidence="2 3" key="1">
    <citation type="submission" date="2024-01" db="EMBL/GenBank/DDBJ databases">
        <title>The genomes of 5 underutilized Papilionoideae crops provide insights into root nodulation and disease resistanc.</title>
        <authorList>
            <person name="Jiang F."/>
        </authorList>
    </citation>
    <scope>NUCLEOTIDE SEQUENCE [LARGE SCALE GENOMIC DNA]</scope>
    <source>
        <strain evidence="2">JINMINGXINNONG_FW02</strain>
        <tissue evidence="2">Leaves</tissue>
    </source>
</reference>
<protein>
    <submittedName>
        <fullName evidence="2">Uncharacterized protein</fullName>
    </submittedName>
</protein>
<keyword evidence="1" id="KW-0472">Membrane</keyword>
<comment type="caution">
    <text evidence="2">The sequence shown here is derived from an EMBL/GenBank/DDBJ whole genome shotgun (WGS) entry which is preliminary data.</text>
</comment>